<dbReference type="OrthoDB" id="5244329at2"/>
<dbReference type="CDD" id="cd16936">
    <property type="entry name" value="HATPase_RsbW-like"/>
    <property type="match status" value="1"/>
</dbReference>
<dbReference type="GO" id="GO:0005524">
    <property type="term" value="F:ATP binding"/>
    <property type="evidence" value="ECO:0007669"/>
    <property type="project" value="UniProtKB-KW"/>
</dbReference>
<dbReference type="InterPro" id="IPR050267">
    <property type="entry name" value="Anti-sigma-factor_SerPK"/>
</dbReference>
<evidence type="ECO:0000313" key="2">
    <source>
        <dbReference type="EMBL" id="RYB97541.1"/>
    </source>
</evidence>
<comment type="caution">
    <text evidence="2">The sequence shown here is derived from an EMBL/GenBank/DDBJ whole genome shotgun (WGS) entry which is preliminary data.</text>
</comment>
<keyword evidence="2" id="KW-0067">ATP-binding</keyword>
<keyword evidence="3" id="KW-1185">Reference proteome</keyword>
<proteinExistence type="predicted"/>
<protein>
    <submittedName>
        <fullName evidence="2">ATP-binding protein</fullName>
    </submittedName>
</protein>
<evidence type="ECO:0000256" key="1">
    <source>
        <dbReference type="SAM" id="MobiDB-lite"/>
    </source>
</evidence>
<dbReference type="PANTHER" id="PTHR35526:SF3">
    <property type="entry name" value="ANTI-SIGMA-F FACTOR RSBW"/>
    <property type="match status" value="1"/>
</dbReference>
<feature type="compositionally biased region" description="Polar residues" evidence="1">
    <location>
        <begin position="296"/>
        <end position="313"/>
    </location>
</feature>
<reference evidence="2 3" key="1">
    <citation type="submission" date="2019-01" db="EMBL/GenBank/DDBJ databases">
        <title>Novel species of Nocardioides.</title>
        <authorList>
            <person name="Liu Q."/>
            <person name="Xin Y.-H."/>
        </authorList>
    </citation>
    <scope>NUCLEOTIDE SEQUENCE [LARGE SCALE GENOMIC DNA]</scope>
    <source>
        <strain evidence="2 3">CGMCC 4.6875</strain>
    </source>
</reference>
<name>A0A4V1RLX2_9ACTN</name>
<gene>
    <name evidence="2" type="ORF">EUA07_19505</name>
</gene>
<dbReference type="InterPro" id="IPR036890">
    <property type="entry name" value="HATPase_C_sf"/>
</dbReference>
<dbReference type="Gene3D" id="3.30.565.10">
    <property type="entry name" value="Histidine kinase-like ATPase, C-terminal domain"/>
    <property type="match status" value="1"/>
</dbReference>
<dbReference type="RefSeq" id="WP_129456857.1">
    <property type="nucleotide sequence ID" value="NZ_JACXYX010000024.1"/>
</dbReference>
<dbReference type="EMBL" id="SDWU01000028">
    <property type="protein sequence ID" value="RYB97541.1"/>
    <property type="molecule type" value="Genomic_DNA"/>
</dbReference>
<organism evidence="2 3">
    <name type="scientific">Nocardioides ganghwensis</name>
    <dbReference type="NCBI Taxonomy" id="252230"/>
    <lineage>
        <taxon>Bacteria</taxon>
        <taxon>Bacillati</taxon>
        <taxon>Actinomycetota</taxon>
        <taxon>Actinomycetes</taxon>
        <taxon>Propionibacteriales</taxon>
        <taxon>Nocardioidaceae</taxon>
        <taxon>Nocardioides</taxon>
    </lineage>
</organism>
<dbReference type="Proteomes" id="UP000293291">
    <property type="component" value="Unassembled WGS sequence"/>
</dbReference>
<feature type="region of interest" description="Disordered" evidence="1">
    <location>
        <begin position="293"/>
        <end position="323"/>
    </location>
</feature>
<keyword evidence="2" id="KW-0547">Nucleotide-binding</keyword>
<accession>A0A4V1RLX2</accession>
<dbReference type="AlphaFoldDB" id="A0A4V1RLX2"/>
<sequence length="323" mass="35296">MPLSSELTLASSPRAAADARRWVGEICRRLERPDLIECAELGVSELVANALLHASAPYKVRVRGTASHPRIEVVDGSTRPPEPPNHVDTDELDVLLTFGRGLSMVAQCAQAWGATIESDGKIVWFEPAPEMSDAGSVEWVIDRLDPAAPPPSSPTSDGTVEVHLAGIDVPLFVSLDRQYNELRRELRLLSLSHQSDYPLAGDLTAMFANFERQFPESFRDQINDAEARGLPRVDVTVPMSREAGPIFVTMTEMFDVADAFCKAERLLSLARTPRQRALHNWLLGELVHQLDGSGSRPWTGSPRSAAPSRSQWAEQAGRAGTGG</sequence>
<evidence type="ECO:0000313" key="3">
    <source>
        <dbReference type="Proteomes" id="UP000293291"/>
    </source>
</evidence>
<dbReference type="PANTHER" id="PTHR35526">
    <property type="entry name" value="ANTI-SIGMA-F FACTOR RSBW-RELATED"/>
    <property type="match status" value="1"/>
</dbReference>